<evidence type="ECO:0000256" key="1">
    <source>
        <dbReference type="ARBA" id="ARBA00004240"/>
    </source>
</evidence>
<name>J3MCM2_ORYBR</name>
<dbReference type="InterPro" id="IPR006689">
    <property type="entry name" value="Small_GTPase_ARF/SAR"/>
</dbReference>
<dbReference type="STRING" id="4533.J3MCM2"/>
<evidence type="ECO:0000256" key="5">
    <source>
        <dbReference type="ARBA" id="ARBA00022741"/>
    </source>
</evidence>
<dbReference type="AlphaFoldDB" id="J3MCM2"/>
<feature type="binding site" evidence="12">
    <location>
        <position position="32"/>
    </location>
    <ligand>
        <name>GTP</name>
        <dbReference type="ChEBI" id="CHEBI:37565"/>
    </ligand>
</feature>
<dbReference type="GO" id="GO:0003924">
    <property type="term" value="F:GTPase activity"/>
    <property type="evidence" value="ECO:0007669"/>
    <property type="project" value="InterPro"/>
</dbReference>
<keyword evidence="9" id="KW-0333">Golgi apparatus</keyword>
<evidence type="ECO:0000256" key="13">
    <source>
        <dbReference type="PIRSR" id="PIRSR606689-1"/>
    </source>
</evidence>
<feature type="binding site" evidence="13">
    <location>
        <begin position="29"/>
        <end position="36"/>
    </location>
    <ligand>
        <name>GTP</name>
        <dbReference type="ChEBI" id="CHEBI:37565"/>
    </ligand>
</feature>
<comment type="subcellular location">
    <subcellularLocation>
        <location evidence="1">Endoplasmic reticulum</location>
    </subcellularLocation>
    <subcellularLocation>
        <location evidence="2">Golgi apparatus</location>
    </subcellularLocation>
</comment>
<keyword evidence="5 12" id="KW-0547">Nucleotide-binding</keyword>
<dbReference type="EnsemblPlants" id="OB06G17660.1">
    <property type="protein sequence ID" value="OB06G17660.1"/>
    <property type="gene ID" value="OB06G17660"/>
</dbReference>
<evidence type="ECO:0000313" key="15">
    <source>
        <dbReference type="EnsemblPlants" id="OB06G17660.1"/>
    </source>
</evidence>
<evidence type="ECO:0000256" key="2">
    <source>
        <dbReference type="ARBA" id="ARBA00004555"/>
    </source>
</evidence>
<dbReference type="HOGENOM" id="CLU_040729_15_2_1"/>
<dbReference type="GO" id="GO:0005783">
    <property type="term" value="C:endoplasmic reticulum"/>
    <property type="evidence" value="ECO:0007669"/>
    <property type="project" value="UniProtKB-SubCell"/>
</dbReference>
<keyword evidence="11" id="KW-0460">Magnesium</keyword>
<dbReference type="OMA" id="NCIPAIN"/>
<keyword evidence="6" id="KW-0256">Endoplasmic reticulum</keyword>
<sequence length="125" mass="14332">MSFLLDWFYDVLAASIGLWRKEAKILFLGLDNAGKTTLFHMLSQEAGAHHPNPALTVHQPTQHPTSNELRIGRIRFKAFDLGGHWIARRVWRDYYAQVLLAFFNLAPLPKKFHAPLFNIGAESYL</sequence>
<evidence type="ECO:0000256" key="9">
    <source>
        <dbReference type="ARBA" id="ARBA00023034"/>
    </source>
</evidence>
<keyword evidence="11" id="KW-0479">Metal-binding</keyword>
<feature type="binding site" evidence="11">
    <location>
        <position position="31"/>
    </location>
    <ligand>
        <name>Mg(2+)</name>
        <dbReference type="ChEBI" id="CHEBI:18420"/>
    </ligand>
</feature>
<dbReference type="GO" id="GO:0006886">
    <property type="term" value="P:intracellular protein transport"/>
    <property type="evidence" value="ECO:0007669"/>
    <property type="project" value="InterPro"/>
</dbReference>
<keyword evidence="8" id="KW-0653">Protein transport</keyword>
<feature type="binding site" evidence="12">
    <location>
        <position position="35"/>
    </location>
    <ligand>
        <name>GTP</name>
        <dbReference type="ChEBI" id="CHEBI:37565"/>
    </ligand>
</feature>
<evidence type="ECO:0000256" key="10">
    <source>
        <dbReference type="ARBA" id="ARBA00023134"/>
    </source>
</evidence>
<reference evidence="15" key="1">
    <citation type="journal article" date="2013" name="Nat. Commun.">
        <title>Whole-genome sequencing of Oryza brachyantha reveals mechanisms underlying Oryza genome evolution.</title>
        <authorList>
            <person name="Chen J."/>
            <person name="Huang Q."/>
            <person name="Gao D."/>
            <person name="Wang J."/>
            <person name="Lang Y."/>
            <person name="Liu T."/>
            <person name="Li B."/>
            <person name="Bai Z."/>
            <person name="Luis Goicoechea J."/>
            <person name="Liang C."/>
            <person name="Chen C."/>
            <person name="Zhang W."/>
            <person name="Sun S."/>
            <person name="Liao Y."/>
            <person name="Zhang X."/>
            <person name="Yang L."/>
            <person name="Song C."/>
            <person name="Wang M."/>
            <person name="Shi J."/>
            <person name="Liu G."/>
            <person name="Liu J."/>
            <person name="Zhou H."/>
            <person name="Zhou W."/>
            <person name="Yu Q."/>
            <person name="An N."/>
            <person name="Chen Y."/>
            <person name="Cai Q."/>
            <person name="Wang B."/>
            <person name="Liu B."/>
            <person name="Min J."/>
            <person name="Huang Y."/>
            <person name="Wu H."/>
            <person name="Li Z."/>
            <person name="Zhang Y."/>
            <person name="Yin Y."/>
            <person name="Song W."/>
            <person name="Jiang J."/>
            <person name="Jackson S.A."/>
            <person name="Wing R.A."/>
            <person name="Wang J."/>
            <person name="Chen M."/>
        </authorList>
    </citation>
    <scope>NUCLEOTIDE SEQUENCE [LARGE SCALE GENOMIC DNA]</scope>
    <source>
        <strain evidence="15">cv. IRGC 101232</strain>
    </source>
</reference>
<feature type="binding site" evidence="13">
    <location>
        <position position="83"/>
    </location>
    <ligand>
        <name>GTP</name>
        <dbReference type="ChEBI" id="CHEBI:37565"/>
    </ligand>
</feature>
<evidence type="ECO:0000256" key="12">
    <source>
        <dbReference type="PIRSR" id="PIRSR606687-2"/>
    </source>
</evidence>
<dbReference type="InterPro" id="IPR027417">
    <property type="entry name" value="P-loop_NTPase"/>
</dbReference>
<evidence type="ECO:0000256" key="3">
    <source>
        <dbReference type="ARBA" id="ARBA00007507"/>
    </source>
</evidence>
<proteinExistence type="inferred from homology"/>
<dbReference type="SUPFAM" id="SSF52540">
    <property type="entry name" value="P-loop containing nucleoside triphosphate hydrolases"/>
    <property type="match status" value="1"/>
</dbReference>
<keyword evidence="10 13" id="KW-0342">GTP-binding</keyword>
<feature type="binding site" evidence="12">
    <location>
        <position position="37"/>
    </location>
    <ligand>
        <name>GTP</name>
        <dbReference type="ChEBI" id="CHEBI:37565"/>
    </ligand>
</feature>
<feature type="binding site" evidence="14">
    <location>
        <position position="36"/>
    </location>
    <ligand>
        <name>Mg(2+)</name>
        <dbReference type="ChEBI" id="CHEBI:18420"/>
    </ligand>
</feature>
<dbReference type="PANTHER" id="PTHR45684">
    <property type="entry name" value="RE74312P"/>
    <property type="match status" value="1"/>
</dbReference>
<dbReference type="FunFam" id="3.40.50.300:FF:003996">
    <property type="entry name" value="Secretion-associated RAS super family 2 isoform 1"/>
    <property type="match status" value="1"/>
</dbReference>
<dbReference type="GO" id="GO:0005525">
    <property type="term" value="F:GTP binding"/>
    <property type="evidence" value="ECO:0007669"/>
    <property type="project" value="UniProtKB-KW"/>
</dbReference>
<accession>J3MCM2</accession>
<evidence type="ECO:0000256" key="7">
    <source>
        <dbReference type="ARBA" id="ARBA00022892"/>
    </source>
</evidence>
<evidence type="ECO:0000313" key="16">
    <source>
        <dbReference type="Proteomes" id="UP000006038"/>
    </source>
</evidence>
<organism evidence="15">
    <name type="scientific">Oryza brachyantha</name>
    <name type="common">malo sina</name>
    <dbReference type="NCBI Taxonomy" id="4533"/>
    <lineage>
        <taxon>Eukaryota</taxon>
        <taxon>Viridiplantae</taxon>
        <taxon>Streptophyta</taxon>
        <taxon>Embryophyta</taxon>
        <taxon>Tracheophyta</taxon>
        <taxon>Spermatophyta</taxon>
        <taxon>Magnoliopsida</taxon>
        <taxon>Liliopsida</taxon>
        <taxon>Poales</taxon>
        <taxon>Poaceae</taxon>
        <taxon>BOP clade</taxon>
        <taxon>Oryzoideae</taxon>
        <taxon>Oryzeae</taxon>
        <taxon>Oryzinae</taxon>
        <taxon>Oryza</taxon>
    </lineage>
</organism>
<keyword evidence="16" id="KW-1185">Reference proteome</keyword>
<dbReference type="Proteomes" id="UP000006038">
    <property type="component" value="Chromosome 6"/>
</dbReference>
<evidence type="ECO:0000256" key="8">
    <source>
        <dbReference type="ARBA" id="ARBA00022927"/>
    </source>
</evidence>
<dbReference type="Gramene" id="OB06G17660.1">
    <property type="protein sequence ID" value="OB06G17660.1"/>
    <property type="gene ID" value="OB06G17660"/>
</dbReference>
<dbReference type="Gene3D" id="3.40.50.300">
    <property type="entry name" value="P-loop containing nucleotide triphosphate hydrolases"/>
    <property type="match status" value="1"/>
</dbReference>
<evidence type="ECO:0000256" key="4">
    <source>
        <dbReference type="ARBA" id="ARBA00022448"/>
    </source>
</evidence>
<keyword evidence="4" id="KW-0813">Transport</keyword>
<feature type="binding site" evidence="12">
    <location>
        <position position="34"/>
    </location>
    <ligand>
        <name>GTP</name>
        <dbReference type="ChEBI" id="CHEBI:37565"/>
    </ligand>
</feature>
<dbReference type="GO" id="GO:0016192">
    <property type="term" value="P:vesicle-mediated transport"/>
    <property type="evidence" value="ECO:0007669"/>
    <property type="project" value="UniProtKB-KW"/>
</dbReference>
<comment type="similarity">
    <text evidence="3">Belongs to the small GTPase superfamily. SAR1 family.</text>
</comment>
<dbReference type="GO" id="GO:0046872">
    <property type="term" value="F:metal ion binding"/>
    <property type="evidence" value="ECO:0007669"/>
    <property type="project" value="UniProtKB-KW"/>
</dbReference>
<keyword evidence="7" id="KW-0931">ER-Golgi transport</keyword>
<evidence type="ECO:0000256" key="14">
    <source>
        <dbReference type="PIRSR" id="PIRSR606689-2"/>
    </source>
</evidence>
<feature type="binding site" evidence="14">
    <location>
        <position position="61"/>
    </location>
    <ligand>
        <name>Mg(2+)</name>
        <dbReference type="ChEBI" id="CHEBI:18420"/>
    </ligand>
</feature>
<dbReference type="SMART" id="SM00178">
    <property type="entry name" value="SAR"/>
    <property type="match status" value="1"/>
</dbReference>
<dbReference type="Pfam" id="PF00025">
    <property type="entry name" value="Arf"/>
    <property type="match status" value="1"/>
</dbReference>
<dbReference type="GO" id="GO:0005794">
    <property type="term" value="C:Golgi apparatus"/>
    <property type="evidence" value="ECO:0007669"/>
    <property type="project" value="UniProtKB-SubCell"/>
</dbReference>
<evidence type="ECO:0000256" key="6">
    <source>
        <dbReference type="ARBA" id="ARBA00022824"/>
    </source>
</evidence>
<reference evidence="15" key="2">
    <citation type="submission" date="2013-04" db="UniProtKB">
        <authorList>
            <consortium name="EnsemblPlants"/>
        </authorList>
    </citation>
    <scope>IDENTIFICATION</scope>
</reference>
<feature type="binding site" evidence="12">
    <location>
        <position position="36"/>
    </location>
    <ligand>
        <name>GTP</name>
        <dbReference type="ChEBI" id="CHEBI:37565"/>
    </ligand>
</feature>
<dbReference type="eggNOG" id="KOG0077">
    <property type="taxonomic scope" value="Eukaryota"/>
</dbReference>
<dbReference type="InterPro" id="IPR006687">
    <property type="entry name" value="Small_GTPase_SAR1"/>
</dbReference>
<evidence type="ECO:0000256" key="11">
    <source>
        <dbReference type="PIRSR" id="PIRSR606687-1"/>
    </source>
</evidence>
<protein>
    <submittedName>
        <fullName evidence="15">Uncharacterized protein</fullName>
    </submittedName>
</protein>